<keyword evidence="2" id="KW-1185">Reference proteome</keyword>
<evidence type="ECO:0000313" key="2">
    <source>
        <dbReference type="Proteomes" id="UP000220836"/>
    </source>
</evidence>
<evidence type="ECO:0000313" key="1">
    <source>
        <dbReference type="EMBL" id="SMX50435.1"/>
    </source>
</evidence>
<sequence length="342" mass="39676">MDFQRKRVPSSEKNQQLQSQAISEYTLTRFDYLIDKIETAEFIQTPFKHLEILQFFTDADFAELLACQEIAIPTAANDEELFDHLLDRGYKIIPFPGSTASRQEYLAWHQNQTEGDRYHPTCEGFGVTLRLIEPISTFLQELDAFLRGDAFNAAIAKKFNINLESCSTDCGIQKYLDGYEITPHPDVRFKALTYMVNANPNPDSATQQHHTHYMRFSDKRRYVETLWSGNQDIQRCWEPWEWCETEKVQSVNNSIVIFSPNNDTIHAVKATYDHLAFQRTQLYGNLWYKNRPAVQKAEWTDLDVFANMTTRMANADPEKPIQKNKMSAIQPDEQSLVAHKTL</sequence>
<dbReference type="Gene3D" id="2.60.120.620">
    <property type="entry name" value="q2cbj1_9rhob like domain"/>
    <property type="match status" value="1"/>
</dbReference>
<organism evidence="1 2">
    <name type="scientific">Pelagimonas varians</name>
    <dbReference type="NCBI Taxonomy" id="696760"/>
    <lineage>
        <taxon>Bacteria</taxon>
        <taxon>Pseudomonadati</taxon>
        <taxon>Pseudomonadota</taxon>
        <taxon>Alphaproteobacteria</taxon>
        <taxon>Rhodobacterales</taxon>
        <taxon>Roseobacteraceae</taxon>
        <taxon>Pelagimonas</taxon>
    </lineage>
</organism>
<dbReference type="EMBL" id="FXYH01000032">
    <property type="protein sequence ID" value="SMX50435.1"/>
    <property type="molecule type" value="Genomic_DNA"/>
</dbReference>
<proteinExistence type="predicted"/>
<dbReference type="AlphaFoldDB" id="A0A238L5R8"/>
<name>A0A238L5R8_9RHOB</name>
<dbReference type="Proteomes" id="UP000220836">
    <property type="component" value="Unassembled WGS sequence"/>
</dbReference>
<accession>A0A238L5R8</accession>
<reference evidence="1 2" key="1">
    <citation type="submission" date="2017-05" db="EMBL/GenBank/DDBJ databases">
        <authorList>
            <person name="Song R."/>
            <person name="Chenine A.L."/>
            <person name="Ruprecht R.M."/>
        </authorList>
    </citation>
    <scope>NUCLEOTIDE SEQUENCE [LARGE SCALE GENOMIC DNA]</scope>
    <source>
        <strain evidence="1 2">CECT 8663</strain>
    </source>
</reference>
<protein>
    <submittedName>
        <fullName evidence="1">Uncharacterized protein</fullName>
    </submittedName>
</protein>
<gene>
    <name evidence="1" type="ORF">PEV8663_04643</name>
</gene>